<organism evidence="2 4">
    <name type="scientific">Prunus armeniaca</name>
    <name type="common">Apricot</name>
    <name type="synonym">Armeniaca vulgaris</name>
    <dbReference type="NCBI Taxonomy" id="36596"/>
    <lineage>
        <taxon>Eukaryota</taxon>
        <taxon>Viridiplantae</taxon>
        <taxon>Streptophyta</taxon>
        <taxon>Embryophyta</taxon>
        <taxon>Tracheophyta</taxon>
        <taxon>Spermatophyta</taxon>
        <taxon>Magnoliopsida</taxon>
        <taxon>eudicotyledons</taxon>
        <taxon>Gunneridae</taxon>
        <taxon>Pentapetalae</taxon>
        <taxon>rosids</taxon>
        <taxon>fabids</taxon>
        <taxon>Rosales</taxon>
        <taxon>Rosaceae</taxon>
        <taxon>Amygdaloideae</taxon>
        <taxon>Amygdaleae</taxon>
        <taxon>Prunus</taxon>
    </lineage>
</organism>
<proteinExistence type="predicted"/>
<dbReference type="EMBL" id="CAEKKB010000004">
    <property type="protein sequence ID" value="CAB4306294.1"/>
    <property type="molecule type" value="Genomic_DNA"/>
</dbReference>
<reference evidence="2 3" key="2">
    <citation type="submission" date="2020-05" db="EMBL/GenBank/DDBJ databases">
        <authorList>
            <person name="Campoy J."/>
            <person name="Schneeberger K."/>
            <person name="Spophaly S."/>
        </authorList>
    </citation>
    <scope>NUCLEOTIDE SEQUENCE [LARGE SCALE GENOMIC DNA]</scope>
    <source>
        <strain evidence="2">PruArmRojPasFocal</strain>
    </source>
</reference>
<evidence type="ECO:0000313" key="1">
    <source>
        <dbReference type="EMBL" id="CAB4275906.1"/>
    </source>
</evidence>
<gene>
    <name evidence="1" type="ORF">CURHAP_LOCUS24881</name>
    <name evidence="2" type="ORF">ORAREDHAP_LOCUS24474</name>
</gene>
<protein>
    <submittedName>
        <fullName evidence="2">Uncharacterized protein</fullName>
    </submittedName>
</protein>
<dbReference type="Proteomes" id="UP000507222">
    <property type="component" value="Unassembled WGS sequence"/>
</dbReference>
<evidence type="ECO:0000313" key="4">
    <source>
        <dbReference type="Proteomes" id="UP000507245"/>
    </source>
</evidence>
<keyword evidence="4" id="KW-1185">Reference proteome</keyword>
<evidence type="ECO:0000313" key="3">
    <source>
        <dbReference type="Proteomes" id="UP000507222"/>
    </source>
</evidence>
<name>A0A6J5X5F0_PRUAR</name>
<reference evidence="4" key="1">
    <citation type="journal article" date="2020" name="Genome Biol.">
        <title>Gamete binning: chromosome-level and haplotype-resolved genome assembly enabled by high-throughput single-cell sequencing of gamete genomes.</title>
        <authorList>
            <person name="Campoy J.A."/>
            <person name="Sun H."/>
            <person name="Goel M."/>
            <person name="Jiao W.-B."/>
            <person name="Folz-Donahue K."/>
            <person name="Wang N."/>
            <person name="Rubio M."/>
            <person name="Liu C."/>
            <person name="Kukat C."/>
            <person name="Ruiz D."/>
            <person name="Huettel B."/>
            <person name="Schneeberger K."/>
        </authorList>
    </citation>
    <scope>NUCLEOTIDE SEQUENCE [LARGE SCALE GENOMIC DNA]</scope>
    <source>
        <strain evidence="4">cv. Rojo Pasion</strain>
    </source>
</reference>
<dbReference type="EMBL" id="CAEKDK010000004">
    <property type="protein sequence ID" value="CAB4275906.1"/>
    <property type="molecule type" value="Genomic_DNA"/>
</dbReference>
<dbReference type="AlphaFoldDB" id="A0A6J5X5F0"/>
<dbReference type="Proteomes" id="UP000507245">
    <property type="component" value="Unassembled WGS sequence"/>
</dbReference>
<evidence type="ECO:0000313" key="2">
    <source>
        <dbReference type="EMBL" id="CAB4306294.1"/>
    </source>
</evidence>
<accession>A0A6J5X5F0</accession>
<sequence>MAGQILDRPKVDRYPGNHILTLQGMFNFSFKNNQDETSFMYEITNNPIFPISMGVLTCGAS</sequence>